<dbReference type="Proteomes" id="UP001161409">
    <property type="component" value="Unassembled WGS sequence"/>
</dbReference>
<reference evidence="5" key="1">
    <citation type="journal article" date="2014" name="Int. J. Syst. Evol. Microbiol.">
        <title>Complete genome of a new Firmicutes species belonging to the dominant human colonic microbiota ('Ruminococcus bicirculans') reveals two chromosomes and a selective capacity to utilize plant glucans.</title>
        <authorList>
            <consortium name="NISC Comparative Sequencing Program"/>
            <person name="Wegmann U."/>
            <person name="Louis P."/>
            <person name="Goesmann A."/>
            <person name="Henrissat B."/>
            <person name="Duncan S.H."/>
            <person name="Flint H.J."/>
        </authorList>
    </citation>
    <scope>NUCLEOTIDE SEQUENCE</scope>
    <source>
        <strain evidence="5">NBRC 103408</strain>
    </source>
</reference>
<dbReference type="PROSITE" id="PS00687">
    <property type="entry name" value="ALDEHYDE_DEHYDR_GLU"/>
    <property type="match status" value="1"/>
</dbReference>
<evidence type="ECO:0000256" key="1">
    <source>
        <dbReference type="ARBA" id="ARBA00023002"/>
    </source>
</evidence>
<dbReference type="Gene3D" id="3.40.605.10">
    <property type="entry name" value="Aldehyde Dehydrogenase, Chain A, domain 1"/>
    <property type="match status" value="1"/>
</dbReference>
<dbReference type="InterPro" id="IPR015590">
    <property type="entry name" value="Aldehyde_DH_dom"/>
</dbReference>
<evidence type="ECO:0000259" key="4">
    <source>
        <dbReference type="Pfam" id="PF00171"/>
    </source>
</evidence>
<dbReference type="PROSITE" id="PS00070">
    <property type="entry name" value="ALDEHYDE_DEHYDR_CYS"/>
    <property type="match status" value="1"/>
</dbReference>
<sequence length="511" mass="54305">MVRAWTAQTGKANHPDKEETMAQELKKYWQNYIDGQWVDGVDGERIAIENPATAEHIADVARATQADVDLAVAAARRCYNSRELYNMRPTNRGILMFEIARHLTEMADEIALAECLDNGKTLTGGRNEALAAARYFTYYGGLADKLEGRMIPLGADYVDYTIPSPFGVSAQIVPWNFPLQIAARSVACALATANTVVLKSPELSPLSTYFIAEACHRAGVPKGAVNILCGFGHDCGAYLSAHPDVDHIVFTGSLKTGQSILRAAAERVLPCVMELGGKSAGILFKDADVDQAINSSAAGIFSNAGQVCSAQSRLIVPTSLHDQVIEKLVAKVASLSIGPGIEEHNITPVISGPQADKIDGMCLAALQAGAEAATGGGRAEGMAGHFIKPTVFTNLTPDMTIAREEVFGPVLSILTYDDPEEALTIANGTDYGLCAGVYTRDLATAHWAADRLVAGQVFVNEWFAGGIETPFGGTKRSGYGREKGQEALLNYVQTKNVGIRITDGGGGRPGG</sequence>
<feature type="active site" evidence="2">
    <location>
        <position position="274"/>
    </location>
</feature>
<comment type="similarity">
    <text evidence="3">Belongs to the aldehyde dehydrogenase family.</text>
</comment>
<gene>
    <name evidence="5" type="ORF">GCM10007924_29040</name>
</gene>
<comment type="caution">
    <text evidence="5">The sequence shown here is derived from an EMBL/GenBank/DDBJ whole genome shotgun (WGS) entry which is preliminary data.</text>
</comment>
<evidence type="ECO:0000256" key="3">
    <source>
        <dbReference type="RuleBase" id="RU003345"/>
    </source>
</evidence>
<dbReference type="PANTHER" id="PTHR11699">
    <property type="entry name" value="ALDEHYDE DEHYDROGENASE-RELATED"/>
    <property type="match status" value="1"/>
</dbReference>
<reference evidence="5" key="2">
    <citation type="submission" date="2023-01" db="EMBL/GenBank/DDBJ databases">
        <title>Draft genome sequence of Sneathiella chinensis strain NBRC 103408.</title>
        <authorList>
            <person name="Sun Q."/>
            <person name="Mori K."/>
        </authorList>
    </citation>
    <scope>NUCLEOTIDE SEQUENCE</scope>
    <source>
        <strain evidence="5">NBRC 103408</strain>
    </source>
</reference>
<organism evidence="5 6">
    <name type="scientific">Sneathiella chinensis</name>
    <dbReference type="NCBI Taxonomy" id="349750"/>
    <lineage>
        <taxon>Bacteria</taxon>
        <taxon>Pseudomonadati</taxon>
        <taxon>Pseudomonadota</taxon>
        <taxon>Alphaproteobacteria</taxon>
        <taxon>Sneathiellales</taxon>
        <taxon>Sneathiellaceae</taxon>
        <taxon>Sneathiella</taxon>
    </lineage>
</organism>
<evidence type="ECO:0000313" key="6">
    <source>
        <dbReference type="Proteomes" id="UP001161409"/>
    </source>
</evidence>
<feature type="domain" description="Aldehyde dehydrogenase" evidence="4">
    <location>
        <begin position="37"/>
        <end position="497"/>
    </location>
</feature>
<dbReference type="InterPro" id="IPR016162">
    <property type="entry name" value="Ald_DH_N"/>
</dbReference>
<dbReference type="Pfam" id="PF00171">
    <property type="entry name" value="Aldedh"/>
    <property type="match status" value="1"/>
</dbReference>
<keyword evidence="1 3" id="KW-0560">Oxidoreductase</keyword>
<dbReference type="SUPFAM" id="SSF53720">
    <property type="entry name" value="ALDH-like"/>
    <property type="match status" value="1"/>
</dbReference>
<evidence type="ECO:0000313" key="5">
    <source>
        <dbReference type="EMBL" id="GLQ07683.1"/>
    </source>
</evidence>
<accession>A0ABQ5U917</accession>
<dbReference type="InterPro" id="IPR016163">
    <property type="entry name" value="Ald_DH_C"/>
</dbReference>
<proteinExistence type="inferred from homology"/>
<dbReference type="InterPro" id="IPR016160">
    <property type="entry name" value="Ald_DH_CS_CYS"/>
</dbReference>
<evidence type="ECO:0000256" key="2">
    <source>
        <dbReference type="PROSITE-ProRule" id="PRU10007"/>
    </source>
</evidence>
<dbReference type="EMBL" id="BSNF01000008">
    <property type="protein sequence ID" value="GLQ07683.1"/>
    <property type="molecule type" value="Genomic_DNA"/>
</dbReference>
<keyword evidence="6" id="KW-1185">Reference proteome</keyword>
<dbReference type="Gene3D" id="3.40.309.10">
    <property type="entry name" value="Aldehyde Dehydrogenase, Chain A, domain 2"/>
    <property type="match status" value="1"/>
</dbReference>
<name>A0ABQ5U917_9PROT</name>
<dbReference type="InterPro" id="IPR029510">
    <property type="entry name" value="Ald_DH_CS_GLU"/>
</dbReference>
<dbReference type="InterPro" id="IPR016161">
    <property type="entry name" value="Ald_DH/histidinol_DH"/>
</dbReference>
<protein>
    <submittedName>
        <fullName evidence="5">Aldehyde dehydrogenase</fullName>
    </submittedName>
</protein>